<evidence type="ECO:0000256" key="4">
    <source>
        <dbReference type="ARBA" id="ARBA00022728"/>
    </source>
</evidence>
<evidence type="ECO:0000313" key="9">
    <source>
        <dbReference type="EMBL" id="GMN50351.1"/>
    </source>
</evidence>
<keyword evidence="10" id="KW-1185">Reference proteome</keyword>
<name>A0AA88DBU4_FICCA</name>
<evidence type="ECO:0000256" key="2">
    <source>
        <dbReference type="ARBA" id="ARBA00006850"/>
    </source>
</evidence>
<evidence type="ECO:0000256" key="1">
    <source>
        <dbReference type="ARBA" id="ARBA00004123"/>
    </source>
</evidence>
<keyword evidence="7" id="KW-0539">Nucleus</keyword>
<keyword evidence="5" id="KW-0694">RNA-binding</keyword>
<dbReference type="AlphaFoldDB" id="A0AA88DBU4"/>
<dbReference type="Proteomes" id="UP001187192">
    <property type="component" value="Unassembled WGS sequence"/>
</dbReference>
<evidence type="ECO:0000256" key="5">
    <source>
        <dbReference type="ARBA" id="ARBA00022884"/>
    </source>
</evidence>
<accession>A0AA88DBU4</accession>
<dbReference type="GO" id="GO:0005681">
    <property type="term" value="C:spliceosomal complex"/>
    <property type="evidence" value="ECO:0007669"/>
    <property type="project" value="UniProtKB-KW"/>
</dbReference>
<keyword evidence="6" id="KW-0508">mRNA splicing</keyword>
<keyword evidence="3" id="KW-0507">mRNA processing</keyword>
<evidence type="ECO:0000256" key="3">
    <source>
        <dbReference type="ARBA" id="ARBA00022664"/>
    </source>
</evidence>
<reference evidence="9" key="1">
    <citation type="submission" date="2023-07" db="EMBL/GenBank/DDBJ databases">
        <title>draft genome sequence of fig (Ficus carica).</title>
        <authorList>
            <person name="Takahashi T."/>
            <person name="Nishimura K."/>
        </authorList>
    </citation>
    <scope>NUCLEOTIDE SEQUENCE</scope>
</reference>
<dbReference type="PANTHER" id="PTHR20971:SF0">
    <property type="entry name" value="U6 SNRNA-ASSOCIATED SM-LIKE PROTEIN LSM5"/>
    <property type="match status" value="1"/>
</dbReference>
<dbReference type="PANTHER" id="PTHR20971">
    <property type="entry name" value="U6 SNRNA-ASSOCIATED PROTEIN"/>
    <property type="match status" value="1"/>
</dbReference>
<keyword evidence="4" id="KW-0747">Spliceosome</keyword>
<comment type="similarity">
    <text evidence="2">Belongs to the snRNP Sm proteins family.</text>
</comment>
<dbReference type="GO" id="GO:0000398">
    <property type="term" value="P:mRNA splicing, via spliceosome"/>
    <property type="evidence" value="ECO:0007669"/>
    <property type="project" value="TreeGrafter"/>
</dbReference>
<evidence type="ECO:0008006" key="11">
    <source>
        <dbReference type="Google" id="ProtNLM"/>
    </source>
</evidence>
<dbReference type="GO" id="GO:0046540">
    <property type="term" value="C:U4/U6 x U5 tri-snRNP complex"/>
    <property type="evidence" value="ECO:0007669"/>
    <property type="project" value="TreeGrafter"/>
</dbReference>
<dbReference type="GO" id="GO:0005688">
    <property type="term" value="C:U6 snRNP"/>
    <property type="evidence" value="ECO:0007669"/>
    <property type="project" value="TreeGrafter"/>
</dbReference>
<organism evidence="9 10">
    <name type="scientific">Ficus carica</name>
    <name type="common">Common fig</name>
    <dbReference type="NCBI Taxonomy" id="3494"/>
    <lineage>
        <taxon>Eukaryota</taxon>
        <taxon>Viridiplantae</taxon>
        <taxon>Streptophyta</taxon>
        <taxon>Embryophyta</taxon>
        <taxon>Tracheophyta</taxon>
        <taxon>Spermatophyta</taxon>
        <taxon>Magnoliopsida</taxon>
        <taxon>eudicotyledons</taxon>
        <taxon>Gunneridae</taxon>
        <taxon>Pentapetalae</taxon>
        <taxon>rosids</taxon>
        <taxon>fabids</taxon>
        <taxon>Rosales</taxon>
        <taxon>Moraceae</taxon>
        <taxon>Ficeae</taxon>
        <taxon>Ficus</taxon>
    </lineage>
</organism>
<evidence type="ECO:0000256" key="6">
    <source>
        <dbReference type="ARBA" id="ARBA00023187"/>
    </source>
</evidence>
<dbReference type="InterPro" id="IPR033871">
    <property type="entry name" value="LSm5"/>
</dbReference>
<sequence>MPIVARLDSPWCWYLTRDCAKKWCFLERLYMFVLFFAIEIHSEITAEGRRITKLDQILLNGNNIAILVPGGSPESE</sequence>
<keyword evidence="8" id="KW-0687">Ribonucleoprotein</keyword>
<proteinExistence type="inferred from homology"/>
<evidence type="ECO:0000313" key="10">
    <source>
        <dbReference type="Proteomes" id="UP001187192"/>
    </source>
</evidence>
<protein>
    <recommendedName>
        <fullName evidence="11">U6 snRNA-associated Sm-like protein LSm5</fullName>
    </recommendedName>
</protein>
<dbReference type="EMBL" id="BTGU01000033">
    <property type="protein sequence ID" value="GMN50351.1"/>
    <property type="molecule type" value="Genomic_DNA"/>
</dbReference>
<gene>
    <name evidence="9" type="ORF">TIFTF001_019506</name>
</gene>
<dbReference type="GO" id="GO:0003723">
    <property type="term" value="F:RNA binding"/>
    <property type="evidence" value="ECO:0007669"/>
    <property type="project" value="UniProtKB-KW"/>
</dbReference>
<comment type="caution">
    <text evidence="9">The sequence shown here is derived from an EMBL/GenBank/DDBJ whole genome shotgun (WGS) entry which is preliminary data.</text>
</comment>
<evidence type="ECO:0000256" key="8">
    <source>
        <dbReference type="ARBA" id="ARBA00023274"/>
    </source>
</evidence>
<dbReference type="GO" id="GO:1990726">
    <property type="term" value="C:Lsm1-7-Pat1 complex"/>
    <property type="evidence" value="ECO:0007669"/>
    <property type="project" value="TreeGrafter"/>
</dbReference>
<comment type="subcellular location">
    <subcellularLocation>
        <location evidence="1">Nucleus</location>
    </subcellularLocation>
</comment>
<evidence type="ECO:0000256" key="7">
    <source>
        <dbReference type="ARBA" id="ARBA00023242"/>
    </source>
</evidence>